<dbReference type="OrthoDB" id="3257943at2"/>
<keyword evidence="8" id="KW-1185">Reference proteome</keyword>
<keyword evidence="3" id="KW-0732">Signal</keyword>
<dbReference type="KEGG" id="cpre:Csp1_20680"/>
<dbReference type="NCBIfam" id="NF033903">
    <property type="entry name" value="VaFE_rpt"/>
    <property type="match status" value="1"/>
</dbReference>
<keyword evidence="2" id="KW-0472">Membrane</keyword>
<dbReference type="InterPro" id="IPR046022">
    <property type="entry name" value="DUF5979"/>
</dbReference>
<evidence type="ECO:0000256" key="2">
    <source>
        <dbReference type="SAM" id="Phobius"/>
    </source>
</evidence>
<evidence type="ECO:0000259" key="4">
    <source>
        <dbReference type="Pfam" id="PF18202"/>
    </source>
</evidence>
<feature type="compositionally biased region" description="Gly residues" evidence="1">
    <location>
        <begin position="821"/>
        <end position="830"/>
    </location>
</feature>
<dbReference type="PANTHER" id="PTHR21523">
    <property type="match status" value="1"/>
</dbReference>
<feature type="domain" description="DUF5979" evidence="5">
    <location>
        <begin position="662"/>
        <end position="773"/>
    </location>
</feature>
<evidence type="ECO:0000256" key="1">
    <source>
        <dbReference type="SAM" id="MobiDB-lite"/>
    </source>
</evidence>
<dbReference type="InterPro" id="IPR026588">
    <property type="entry name" value="Choice_anch_A"/>
</dbReference>
<dbReference type="InterPro" id="IPR006311">
    <property type="entry name" value="TAT_signal"/>
</dbReference>
<dbReference type="Pfam" id="PF18202">
    <property type="entry name" value="TQ"/>
    <property type="match status" value="1"/>
</dbReference>
<sequence>MESKNPLTERGRRGLRRLSGAALAAAVVTALTMTVTPAGAEPDAAAGAATGTPYNPLATYTGFNVVSLGDLHITAESEGPVAVGGKFSFTGSQTIVKQTGAPAALVVKGGVDWTKSTGDHQVNLGEGNVTGQPLSVEMSGTTARDTDENGKSQNLRLVKDGAPYGSEPRISLNAGGYQAADTGYDAAQYDSLFDRSSAEAVSEGLADAGDKVCAAGDVIKKAEGQNNLAEGTELPAYLMQGNSAWIWLKKGQQNILNLTADELADIREFNFRDGVLPSADTPLFINVTGAEVTLNLHEGDGSTAPYTLWNFPDATTVRQEGDSLDGSVLAPKAHLQKEKANIEGNIIVASGDMGGTEQHYLPFAGKFTPCEDDGQAVDPTISTSAEVTEGQVEGSQKTVSAKGGTITDTVTFAGLRPETEYTMSGELAAQDGTPTGIRQAVTFTTAAAKEGKSTVEGSVALTYTVNAEQAQKYAGQSLVVTEQLALGAEVVAKHTDLNDKAQTFVIADEPTVPTKPTEPSTTEPTTTEPSTTEPSATEPSTTEPTTTEPITTEPSTTEPTTTEPTTTEPSTTEPTTTEPTTTEPSTTEPTTTEPSTTEPSTTEPTTTEPTEPGTTEPSTTEPMEPSTTEPTTTEPSTTEPTEPSTTEPTEPGTPDEPTTGIELVKKVTGDRAADVESDPHAAFEVQLSWKGSDGIESFKKVTVTPGEPVDISDLPHGVEITLTETNASSSANGVLWSDIVWSGEGVKDESGHSRQGTVTLDENKVAKVTLDNVTADRDCQIVIPVIPLLPENPTTPVTPVNPDSPQAENVTYPVVNPGDGASSGGSGSTGGSSLANTGASVMGLGALAVILVGGGAWLVMRSRREV</sequence>
<feature type="region of interest" description="Disordered" evidence="1">
    <location>
        <begin position="813"/>
        <end position="832"/>
    </location>
</feature>
<evidence type="ECO:0000259" key="6">
    <source>
        <dbReference type="Pfam" id="PF20597"/>
    </source>
</evidence>
<proteinExistence type="predicted"/>
<feature type="domain" description="Choice-of-anchor A" evidence="6">
    <location>
        <begin position="56"/>
        <end position="360"/>
    </location>
</feature>
<dbReference type="PANTHER" id="PTHR21523:SF47">
    <property type="entry name" value="SALIVARY GLUE PROTEIN SGS-3"/>
    <property type="match status" value="1"/>
</dbReference>
<dbReference type="AlphaFoldDB" id="A0A2Z3YUF0"/>
<evidence type="ECO:0000313" key="7">
    <source>
        <dbReference type="EMBL" id="AWT26830.1"/>
    </source>
</evidence>
<keyword evidence="2" id="KW-1133">Transmembrane helix</keyword>
<feature type="transmembrane region" description="Helical" evidence="2">
    <location>
        <begin position="841"/>
        <end position="860"/>
    </location>
</feature>
<organism evidence="7 8">
    <name type="scientific">Corynebacterium provencense</name>
    <dbReference type="NCBI Taxonomy" id="1737425"/>
    <lineage>
        <taxon>Bacteria</taxon>
        <taxon>Bacillati</taxon>
        <taxon>Actinomycetota</taxon>
        <taxon>Actinomycetes</taxon>
        <taxon>Mycobacteriales</taxon>
        <taxon>Corynebacteriaceae</taxon>
        <taxon>Corynebacterium</taxon>
    </lineage>
</organism>
<feature type="region of interest" description="Disordered" evidence="1">
    <location>
        <begin position="503"/>
        <end position="660"/>
    </location>
</feature>
<dbReference type="STRING" id="1737425.GCA_900049755_02797"/>
<dbReference type="Gene3D" id="2.60.40.3930">
    <property type="match status" value="1"/>
</dbReference>
<gene>
    <name evidence="7" type="ORF">Csp1_20680</name>
</gene>
<dbReference type="EMBL" id="CP024988">
    <property type="protein sequence ID" value="AWT26830.1"/>
    <property type="molecule type" value="Genomic_DNA"/>
</dbReference>
<dbReference type="PROSITE" id="PS51318">
    <property type="entry name" value="TAT"/>
    <property type="match status" value="1"/>
</dbReference>
<keyword evidence="2" id="KW-0812">Transmembrane</keyword>
<accession>A0A2Z3YUF0</accession>
<dbReference type="InterPro" id="IPR041100">
    <property type="entry name" value="TQ"/>
</dbReference>
<dbReference type="RefSeq" id="WP_110481822.1">
    <property type="nucleotide sequence ID" value="NZ_CP024988.1"/>
</dbReference>
<dbReference type="NCBIfam" id="TIGR04215">
    <property type="entry name" value="choice_anch_A"/>
    <property type="match status" value="1"/>
</dbReference>
<feature type="compositionally biased region" description="Low complexity" evidence="1">
    <location>
        <begin position="509"/>
        <end position="659"/>
    </location>
</feature>
<dbReference type="Pfam" id="PF20597">
    <property type="entry name" value="pAdhesive_15"/>
    <property type="match status" value="1"/>
</dbReference>
<feature type="chain" id="PRO_5016251535" evidence="3">
    <location>
        <begin position="41"/>
        <end position="866"/>
    </location>
</feature>
<name>A0A2Z3YUF0_9CORY</name>
<feature type="domain" description="T-Q ester bond containing" evidence="4">
    <location>
        <begin position="379"/>
        <end position="505"/>
    </location>
</feature>
<protein>
    <submittedName>
        <fullName evidence="7">Uncharacterized protein</fullName>
    </submittedName>
</protein>
<evidence type="ECO:0000259" key="5">
    <source>
        <dbReference type="Pfam" id="PF19407"/>
    </source>
</evidence>
<evidence type="ECO:0000313" key="8">
    <source>
        <dbReference type="Proteomes" id="UP000247696"/>
    </source>
</evidence>
<reference evidence="8" key="1">
    <citation type="submission" date="2017-11" db="EMBL/GenBank/DDBJ databases">
        <title>Otitis media/interna in a cat caused by the recently described species Corynebacterium provencense.</title>
        <authorList>
            <person name="Kittl S."/>
            <person name="Brodard I."/>
            <person name="Rychener L."/>
            <person name="Jores J."/>
            <person name="Roosje P."/>
            <person name="Gobeli Brawand S."/>
        </authorList>
    </citation>
    <scope>NUCLEOTIDE SEQUENCE [LARGE SCALE GENOMIC DNA]</scope>
    <source>
        <strain evidence="8">17KM38</strain>
    </source>
</reference>
<feature type="signal peptide" evidence="3">
    <location>
        <begin position="1"/>
        <end position="40"/>
    </location>
</feature>
<dbReference type="Proteomes" id="UP000247696">
    <property type="component" value="Chromosome"/>
</dbReference>
<dbReference type="Pfam" id="PF19407">
    <property type="entry name" value="DUF5979"/>
    <property type="match status" value="1"/>
</dbReference>
<evidence type="ECO:0000256" key="3">
    <source>
        <dbReference type="SAM" id="SignalP"/>
    </source>
</evidence>